<organism evidence="15 16">
    <name type="scientific">Ceraceosorus guamensis</name>
    <dbReference type="NCBI Taxonomy" id="1522189"/>
    <lineage>
        <taxon>Eukaryota</taxon>
        <taxon>Fungi</taxon>
        <taxon>Dikarya</taxon>
        <taxon>Basidiomycota</taxon>
        <taxon>Ustilaginomycotina</taxon>
        <taxon>Exobasidiomycetes</taxon>
        <taxon>Ceraceosorales</taxon>
        <taxon>Ceraceosoraceae</taxon>
        <taxon>Ceraceosorus</taxon>
    </lineage>
</organism>
<dbReference type="PANTHER" id="PTHR47966">
    <property type="entry name" value="BETA-SITE APP-CLEAVING ENZYME, ISOFORM A-RELATED"/>
    <property type="match status" value="1"/>
</dbReference>
<feature type="domain" description="Peptidase A1" evidence="14">
    <location>
        <begin position="345"/>
        <end position="664"/>
    </location>
</feature>
<comment type="subcellular location">
    <subcellularLocation>
        <location evidence="1">Cell membrane</location>
    </subcellularLocation>
</comment>
<dbReference type="GO" id="GO:0005886">
    <property type="term" value="C:plasma membrane"/>
    <property type="evidence" value="ECO:0007669"/>
    <property type="project" value="UniProtKB-SubCell"/>
</dbReference>
<dbReference type="Proteomes" id="UP000245783">
    <property type="component" value="Unassembled WGS sequence"/>
</dbReference>
<proteinExistence type="inferred from homology"/>
<feature type="compositionally biased region" description="Low complexity" evidence="12">
    <location>
        <begin position="292"/>
        <end position="306"/>
    </location>
</feature>
<dbReference type="InterPro" id="IPR001969">
    <property type="entry name" value="Aspartic_peptidase_AS"/>
</dbReference>
<evidence type="ECO:0000256" key="9">
    <source>
        <dbReference type="ARBA" id="ARBA00023288"/>
    </source>
</evidence>
<keyword evidence="8" id="KW-0325">Glycoprotein</keyword>
<dbReference type="InterPro" id="IPR001461">
    <property type="entry name" value="Aspartic_peptidase_A1"/>
</dbReference>
<evidence type="ECO:0000256" key="6">
    <source>
        <dbReference type="ARBA" id="ARBA00022801"/>
    </source>
</evidence>
<dbReference type="RefSeq" id="XP_025369359.1">
    <property type="nucleotide sequence ID" value="XM_025516171.1"/>
</dbReference>
<evidence type="ECO:0000256" key="10">
    <source>
        <dbReference type="PIRSR" id="PIRSR601461-1"/>
    </source>
</evidence>
<dbReference type="InterPro" id="IPR033121">
    <property type="entry name" value="PEPTIDASE_A1"/>
</dbReference>
<evidence type="ECO:0000256" key="1">
    <source>
        <dbReference type="ARBA" id="ARBA00004236"/>
    </source>
</evidence>
<reference evidence="15 16" key="1">
    <citation type="journal article" date="2018" name="Mol. Biol. Evol.">
        <title>Broad Genomic Sampling Reveals a Smut Pathogenic Ancestry of the Fungal Clade Ustilaginomycotina.</title>
        <authorList>
            <person name="Kijpornyongpan T."/>
            <person name="Mondo S.J."/>
            <person name="Barry K."/>
            <person name="Sandor L."/>
            <person name="Lee J."/>
            <person name="Lipzen A."/>
            <person name="Pangilinan J."/>
            <person name="LaButti K."/>
            <person name="Hainaut M."/>
            <person name="Henrissat B."/>
            <person name="Grigoriev I.V."/>
            <person name="Spatafora J.W."/>
            <person name="Aime M.C."/>
        </authorList>
    </citation>
    <scope>NUCLEOTIDE SEQUENCE [LARGE SCALE GENOMIC DNA]</scope>
    <source>
        <strain evidence="15 16">MCA 4658</strain>
    </source>
</reference>
<gene>
    <name evidence="15" type="ORF">IE81DRAFT_347616</name>
</gene>
<keyword evidence="4 11" id="KW-0645">Protease</keyword>
<keyword evidence="5 11" id="KW-0064">Aspartyl protease</keyword>
<keyword evidence="7" id="KW-0472">Membrane</keyword>
<evidence type="ECO:0000256" key="2">
    <source>
        <dbReference type="ARBA" id="ARBA00007447"/>
    </source>
</evidence>
<dbReference type="FunFam" id="2.40.70.10:FF:000060">
    <property type="entry name" value="Aspartic-type endopeptidase ctsD"/>
    <property type="match status" value="1"/>
</dbReference>
<name>A0A316VXM0_9BASI</name>
<dbReference type="GeneID" id="37038041"/>
<evidence type="ECO:0000259" key="14">
    <source>
        <dbReference type="PROSITE" id="PS51767"/>
    </source>
</evidence>
<evidence type="ECO:0000256" key="3">
    <source>
        <dbReference type="ARBA" id="ARBA00022475"/>
    </source>
</evidence>
<evidence type="ECO:0000256" key="12">
    <source>
        <dbReference type="SAM" id="MobiDB-lite"/>
    </source>
</evidence>
<dbReference type="InterPro" id="IPR034164">
    <property type="entry name" value="Pepsin-like_dom"/>
</dbReference>
<dbReference type="STRING" id="1522189.A0A316VXM0"/>
<evidence type="ECO:0000256" key="4">
    <source>
        <dbReference type="ARBA" id="ARBA00022670"/>
    </source>
</evidence>
<dbReference type="CDD" id="cd05471">
    <property type="entry name" value="pepsin_like"/>
    <property type="match status" value="1"/>
</dbReference>
<evidence type="ECO:0000256" key="11">
    <source>
        <dbReference type="RuleBase" id="RU000454"/>
    </source>
</evidence>
<keyword evidence="16" id="KW-1185">Reference proteome</keyword>
<comment type="similarity">
    <text evidence="2 11">Belongs to the peptidase A1 family.</text>
</comment>
<evidence type="ECO:0000256" key="8">
    <source>
        <dbReference type="ARBA" id="ARBA00023180"/>
    </source>
</evidence>
<dbReference type="InterPro" id="IPR021109">
    <property type="entry name" value="Peptidase_aspartic_dom_sf"/>
</dbReference>
<evidence type="ECO:0000313" key="15">
    <source>
        <dbReference type="EMBL" id="PWN42199.1"/>
    </source>
</evidence>
<evidence type="ECO:0000256" key="7">
    <source>
        <dbReference type="ARBA" id="ARBA00023136"/>
    </source>
</evidence>
<evidence type="ECO:0000256" key="5">
    <source>
        <dbReference type="ARBA" id="ARBA00022750"/>
    </source>
</evidence>
<dbReference type="Gene3D" id="2.40.70.10">
    <property type="entry name" value="Acid Proteases"/>
    <property type="match status" value="2"/>
</dbReference>
<feature type="region of interest" description="Disordered" evidence="12">
    <location>
        <begin position="171"/>
        <end position="212"/>
    </location>
</feature>
<keyword evidence="13" id="KW-0732">Signal</keyword>
<evidence type="ECO:0000256" key="13">
    <source>
        <dbReference type="SAM" id="SignalP"/>
    </source>
</evidence>
<feature type="signal peptide" evidence="13">
    <location>
        <begin position="1"/>
        <end position="19"/>
    </location>
</feature>
<feature type="region of interest" description="Disordered" evidence="12">
    <location>
        <begin position="265"/>
        <end position="306"/>
    </location>
</feature>
<feature type="compositionally biased region" description="Low complexity" evidence="12">
    <location>
        <begin position="265"/>
        <end position="278"/>
    </location>
</feature>
<dbReference type="PROSITE" id="PS00141">
    <property type="entry name" value="ASP_PROTEASE"/>
    <property type="match status" value="2"/>
</dbReference>
<sequence>MIALRTPFLSLLFLILAVSIDNFNGLPRTGVSAAPLIGDRVSTEGKLLERSPRPEPFRNPRVGIVVKTGQPNPATSARDVQGGSRAGVNAIGRRSSFQDVEAGKGGLIVPLRHLPPRGEDAGLVLQVHLNRAVSKLARMTARAAPTSEELFASLARRREQSIFSANKRYFRPHEGEHPLPRAEHSPPLPSQRAAAVGQRKRAPEPEPVKFAKGKHGRIGVVIQHRDSEELGRRLLDSLTGLLGGSESAAASAASTAKAGVTAAKASSSCKAKSAPQAAPTTSKTITEQKSNAAAPSKKSAADADGSAGYPKAALDAAAAGGLKNASSPSAQQSLGLDIEANDVGYVATIQIGSENTPFRMLVDSGSADTWVGSTKCDNCSGVHQKLGKSVSKTFQGTTNPFSITYGTGSVSGILGRDDVYIAGMKLANQTLGLARKETTDFSDPGVPFDGLMGLAKQELANSKSPTPIDALYSAKLVPAPVMGYHLGRASDADNDGEVTFGGVDASKYRGALKEVGNVSKQGFWEINLDGVTYDGKKISSISGTGKSQRTAILDTGTTLIVAPQADADAVHNAIKGSKPDGQGGYTIPCTTSGKLSFSFGGQDWEMRADDMKFLPVDSNNLKGDCISAISSGDVGQANEWLVGAAFLKNVYLATNTKSNSVGLATLT</sequence>
<dbReference type="PRINTS" id="PR00792">
    <property type="entry name" value="PEPSIN"/>
</dbReference>
<dbReference type="PROSITE" id="PS51767">
    <property type="entry name" value="PEPTIDASE_A1"/>
    <property type="match status" value="1"/>
</dbReference>
<dbReference type="PANTHER" id="PTHR47966:SF75">
    <property type="entry name" value="ENDOPEPTIDASE (CTSD), PUTATIVE (AFU_ORTHOLOGUE AFUA_4G07040)-RELATED"/>
    <property type="match status" value="1"/>
</dbReference>
<feature type="chain" id="PRO_5016404501" evidence="13">
    <location>
        <begin position="20"/>
        <end position="667"/>
    </location>
</feature>
<dbReference type="SUPFAM" id="SSF50630">
    <property type="entry name" value="Acid proteases"/>
    <property type="match status" value="1"/>
</dbReference>
<feature type="active site" evidence="10">
    <location>
        <position position="554"/>
    </location>
</feature>
<dbReference type="GO" id="GO:0006508">
    <property type="term" value="P:proteolysis"/>
    <property type="evidence" value="ECO:0007669"/>
    <property type="project" value="UniProtKB-KW"/>
</dbReference>
<dbReference type="AlphaFoldDB" id="A0A316VXM0"/>
<dbReference type="OrthoDB" id="2747330at2759"/>
<dbReference type="GO" id="GO:0004190">
    <property type="term" value="F:aspartic-type endopeptidase activity"/>
    <property type="evidence" value="ECO:0007669"/>
    <property type="project" value="UniProtKB-KW"/>
</dbReference>
<dbReference type="EMBL" id="KZ819382">
    <property type="protein sequence ID" value="PWN42199.1"/>
    <property type="molecule type" value="Genomic_DNA"/>
</dbReference>
<accession>A0A316VXM0</accession>
<keyword evidence="9" id="KW-0449">Lipoprotein</keyword>
<feature type="active site" evidence="10">
    <location>
        <position position="363"/>
    </location>
</feature>
<dbReference type="Pfam" id="PF00026">
    <property type="entry name" value="Asp"/>
    <property type="match status" value="1"/>
</dbReference>
<keyword evidence="6 11" id="KW-0378">Hydrolase</keyword>
<dbReference type="InParanoid" id="A0A316VXM0"/>
<evidence type="ECO:0000313" key="16">
    <source>
        <dbReference type="Proteomes" id="UP000245783"/>
    </source>
</evidence>
<feature type="compositionally biased region" description="Basic and acidic residues" evidence="12">
    <location>
        <begin position="171"/>
        <end position="184"/>
    </location>
</feature>
<keyword evidence="3" id="KW-1003">Cell membrane</keyword>
<protein>
    <submittedName>
        <fullName evidence="15">Acid protease</fullName>
    </submittedName>
</protein>
<feature type="compositionally biased region" description="Polar residues" evidence="12">
    <location>
        <begin position="279"/>
        <end position="291"/>
    </location>
</feature>